<feature type="domain" description="PKD-like" evidence="3">
    <location>
        <begin position="1780"/>
        <end position="1864"/>
    </location>
</feature>
<evidence type="ECO:0000313" key="5">
    <source>
        <dbReference type="Proteomes" id="UP001597387"/>
    </source>
</evidence>
<evidence type="ECO:0000259" key="3">
    <source>
        <dbReference type="Pfam" id="PF19406"/>
    </source>
</evidence>
<feature type="domain" description="Ig-like" evidence="2">
    <location>
        <begin position="1101"/>
        <end position="1181"/>
    </location>
</feature>
<dbReference type="Pfam" id="PF19406">
    <property type="entry name" value="PKD_5"/>
    <property type="match status" value="1"/>
</dbReference>
<feature type="domain" description="Ig-like" evidence="2">
    <location>
        <begin position="1431"/>
        <end position="1512"/>
    </location>
</feature>
<sequence length="2266" mass="232851">MSKRKKQSLSIQMEATQSYFMNELRSYNSSALSALKRVSFLNFLPVFFVLILSLCSANRAYSQQPCSDIPLYEFDLRATPSKTLTGLKRQSGSCCSGTTNSIQFKIILGPNSLGVRFDLSDNSGTYTVNCVTKPLVDQSLCLTGAADGVYYVTYTKPGNDPNDYTLSAIPYLTASSNSPASAGSSSQLCAGSTLTLTANPNLTGATYTWTGPNGFTATGRTVSIPSVTAAASGTYTVVITDAAVCLTAATATATTDVTINARPDPPTSGGNVTICENGASQTLTANATAAPGMNIVWYDAATGGNVVSPATYTSTTAGSRTLYAETVNPATSCRSTTRTAVILTINPAPARPTLPGNVTVCENGISQTLTATASVPAGHSIVWYDAATGGNVVPPTFTSTTAGSATLYAEAVNNTTSCRSLSRTAVVLTINAAPMAPASSGNITQCETSSIQTLNANSALASTTGVTWYDAATGGSVVASPTLNTPGSVTYHAQYSNGTCSSVARTAVTLTINPAPLAPTLPGNVTVCENGSSQTLTATASVPAGHSIVWYDAATGGNMVSPATFTSTTAGSRTLYAEAVNNTTSCRSLARTAVTLTITAAPAAPTSSGNITQCETSPIQTLNANNALASNSGVTWYTTLTGNTSTSSPTLNTVGTVTYYAGYFNGSCSSINRTPVTLTITAAPLAPASSGNITQCETSPIQTLNANNALASTTGVTWYTASVGGSVIASPTLSATGTVTYYAQYSNGTCSSVSRTPVTLTINAAPFAPTLPGNVSVCENGTSQTLTATASVPAGHSIVWYDAATGGNVVPPTFTSTTAGSATLYAEAVNNTTSCRSLSRTAVVLTINAAPMAPASSGNITQCETSPIQTLNANSALASTTGVTWYDTATGGSVVASPTLNTPGSVTYHAQYSNGTCSSVARTAVTLTINPAPLAPTLPGNVTVCENGSSQTLTATASVPAGHSIVWYDAATGGNMVSPATFTSTTAGSRTLYAEAVNNTTSCRSLARTAVTLTITAAPAAPASSGNITQCETSPIQTLNANNALASNSGVTWYDAAANDSVVASPTLNSTGSVTYYAQYSNGTCSSILRTPVTLTITPAPPAPASSGNLSQCETNPIQTLNANSALASATGVTWYTAATGGTAVASPTLSAIGTVTYYAEYSNGTCSSVSRTPVSLTITPAPAAPASSGNITQCEASPIQTLNANDAMISSAGITWYTAASGGSVVSSPTLSNTGSVTYYAEYFNGTCSSTSRTPVVLTITPAPPAPAITASSIVECEKNPVQTLDARTVLVSQSGVTWYTAATGGTLVTSPTLSTAGIVTYYAQYFDGTCYSVPRTPVTLTITPAPAAPSVSANSITECEKSPLQTLDARTVLSSSTGVTWYTAATGGTLVSSPTLAATGTVTYYAEYFNGTCSSVVRTPVTLTITPAPVPPSVSANSITECEKRPVQTLDARTVLVSQNGVTWYTAATGGTLVTSPTLSATGTVTYYAQYFNGTCSSILRTPVTLTITPAPAPPAVSASSISECEKKPIQTLDARTVLVSQNGVTWYTSATGGTLVTSPTLSATGTVTYYAQYFDGTCSSVDRTPVILTITPAPPPPAVSSDNITQCQGTPVQTLDARAVLGSPAGVTWYTDAIGGSAVASPTLNTVGSVTYYAEAVNTAGCVSLTRTTVRLTIKALPAITPVNNVFTCNNGATTPIVFSSSLPGTTYTWTNSNPAIGLAATGTGNIPSFVATNTSNNALIARITVTPTANGCPGPSQTFTITVPKPLITNSPLSQEICSGKNSTPVTLTSNTPGATFQWSVSSSTGVSGQTALSGTDVIPTQTLFATGTSPGRIVYTITALANGCQGPSSEYAITVIPLPTQAETYGDPSKRYSITRKVPLKANTAVIGTGQWSQTSGPNNIRIDNPASPDTEISGHVPGEYSFKWTITNRICVSENALTLAVNAPPVAIDDSFDARVNHVINGTVATNDRDPDGTTLTFTQLSSPASGVLVFNPDGTFTYTPANNFAGAQTFRYSVCDADGECSQATVTLAIYEPTIVNLTPAVSEMHEGRTVSITATLVAALHEDVIVSLAYTGDAVSGSDYAPSGNLTILIKAGQTSTTEKVVLTAIKDDIKETDEYIFVDISAVSSKYVDIGTGAEVVIHDMFPGNDPPSGKDENPDIRPDPLTSPNEDGAGNETFFIYNISAYPDNEVMIFNRWGNEVFRIKNYDNENNAFRGKANRGILTNTQQDLVDGVYYYIINTKVAGAQKVNKGYIILKRKK</sequence>
<feature type="domain" description="Ig-like" evidence="2">
    <location>
        <begin position="602"/>
        <end position="681"/>
    </location>
</feature>
<accession>A0ABW4ZH54</accession>
<gene>
    <name evidence="4" type="ORF">ACFSJU_00360</name>
</gene>
<feature type="region of interest" description="Disordered" evidence="1">
    <location>
        <begin position="2150"/>
        <end position="2179"/>
    </location>
</feature>
<feature type="compositionally biased region" description="Basic and acidic residues" evidence="1">
    <location>
        <begin position="2158"/>
        <end position="2168"/>
    </location>
</feature>
<dbReference type="InterPro" id="IPR045828">
    <property type="entry name" value="PKD_Bacteroidetes"/>
</dbReference>
<reference evidence="5" key="1">
    <citation type="journal article" date="2019" name="Int. J. Syst. Evol. Microbiol.">
        <title>The Global Catalogue of Microorganisms (GCM) 10K type strain sequencing project: providing services to taxonomists for standard genome sequencing and annotation.</title>
        <authorList>
            <consortium name="The Broad Institute Genomics Platform"/>
            <consortium name="The Broad Institute Genome Sequencing Center for Infectious Disease"/>
            <person name="Wu L."/>
            <person name="Ma J."/>
        </authorList>
    </citation>
    <scope>NUCLEOTIDE SEQUENCE [LARGE SCALE GENOMIC DNA]</scope>
    <source>
        <strain evidence="5">KCTC 42217</strain>
    </source>
</reference>
<evidence type="ECO:0000256" key="1">
    <source>
        <dbReference type="SAM" id="MobiDB-lite"/>
    </source>
</evidence>
<feature type="domain" description="Ig-like" evidence="2">
    <location>
        <begin position="1265"/>
        <end position="1346"/>
    </location>
</feature>
<comment type="caution">
    <text evidence="4">The sequence shown here is derived from an EMBL/GenBank/DDBJ whole genome shotgun (WGS) entry which is preliminary data.</text>
</comment>
<proteinExistence type="predicted"/>
<evidence type="ECO:0000259" key="2">
    <source>
        <dbReference type="Pfam" id="PF19081"/>
    </source>
</evidence>
<dbReference type="Pfam" id="PF19081">
    <property type="entry name" value="Ig_7"/>
    <property type="match status" value="17"/>
</dbReference>
<feature type="domain" description="Ig-like" evidence="2">
    <location>
        <begin position="349"/>
        <end position="431"/>
    </location>
</feature>
<feature type="domain" description="Ig-like" evidence="2">
    <location>
        <begin position="516"/>
        <end position="599"/>
    </location>
</feature>
<evidence type="ECO:0000313" key="4">
    <source>
        <dbReference type="EMBL" id="MFD2160831.1"/>
    </source>
</evidence>
<feature type="domain" description="Ig-like" evidence="2">
    <location>
        <begin position="851"/>
        <end position="931"/>
    </location>
</feature>
<feature type="domain" description="Ig-like" evidence="2">
    <location>
        <begin position="933"/>
        <end position="1016"/>
    </location>
</feature>
<dbReference type="EMBL" id="JBHUHZ010000001">
    <property type="protein sequence ID" value="MFD2160831.1"/>
    <property type="molecule type" value="Genomic_DNA"/>
</dbReference>
<dbReference type="Proteomes" id="UP001597387">
    <property type="component" value="Unassembled WGS sequence"/>
</dbReference>
<feature type="domain" description="Ig-like" evidence="2">
    <location>
        <begin position="263"/>
        <end position="347"/>
    </location>
</feature>
<name>A0ABW4ZH54_9SPHI</name>
<feature type="domain" description="Ig-like" evidence="2">
    <location>
        <begin position="1597"/>
        <end position="1677"/>
    </location>
</feature>
<feature type="domain" description="Ig-like" evidence="2">
    <location>
        <begin position="1019"/>
        <end position="1099"/>
    </location>
</feature>
<dbReference type="Pfam" id="PF17963">
    <property type="entry name" value="Big_9"/>
    <property type="match status" value="1"/>
</dbReference>
<dbReference type="InterPro" id="IPR038081">
    <property type="entry name" value="CalX-like_sf"/>
</dbReference>
<organism evidence="4 5">
    <name type="scientific">Paradesertivirga mongoliensis</name>
    <dbReference type="NCBI Taxonomy" id="2100740"/>
    <lineage>
        <taxon>Bacteria</taxon>
        <taxon>Pseudomonadati</taxon>
        <taxon>Bacteroidota</taxon>
        <taxon>Sphingobacteriia</taxon>
        <taxon>Sphingobacteriales</taxon>
        <taxon>Sphingobacteriaceae</taxon>
        <taxon>Paradesertivirga</taxon>
    </lineage>
</organism>
<protein>
    <submittedName>
        <fullName evidence="4">Ig-like domain-containing protein</fullName>
    </submittedName>
</protein>
<feature type="domain" description="Ig-like" evidence="2">
    <location>
        <begin position="1514"/>
        <end position="1595"/>
    </location>
</feature>
<dbReference type="InterPro" id="IPR044023">
    <property type="entry name" value="Ig_7"/>
</dbReference>
<dbReference type="Gene3D" id="2.60.40.3440">
    <property type="match status" value="1"/>
</dbReference>
<keyword evidence="5" id="KW-1185">Reference proteome</keyword>
<feature type="domain" description="Ig-like" evidence="2">
    <location>
        <begin position="766"/>
        <end position="848"/>
    </location>
</feature>
<dbReference type="Gene3D" id="2.60.40.2030">
    <property type="match status" value="1"/>
</dbReference>
<dbReference type="SUPFAM" id="SSF141072">
    <property type="entry name" value="CalX-like"/>
    <property type="match status" value="1"/>
</dbReference>
<feature type="domain" description="Ig-like" evidence="2">
    <location>
        <begin position="434"/>
        <end position="514"/>
    </location>
</feature>
<feature type="domain" description="Ig-like" evidence="2">
    <location>
        <begin position="684"/>
        <end position="763"/>
    </location>
</feature>
<feature type="domain" description="Ig-like" evidence="2">
    <location>
        <begin position="1348"/>
        <end position="1429"/>
    </location>
</feature>
<feature type="domain" description="Ig-like" evidence="2">
    <location>
        <begin position="1183"/>
        <end position="1263"/>
    </location>
</feature>
<dbReference type="Pfam" id="PF13585">
    <property type="entry name" value="CHU_C"/>
    <property type="match status" value="1"/>
</dbReference>
<dbReference type="RefSeq" id="WP_255902154.1">
    <property type="nucleotide sequence ID" value="NZ_JAFMZO010000002.1"/>
</dbReference>